<protein>
    <submittedName>
        <fullName evidence="1">Uncharacterized protein</fullName>
    </submittedName>
</protein>
<dbReference type="EMBL" id="CADCWE010000246">
    <property type="protein sequence ID" value="CAA9561261.1"/>
    <property type="molecule type" value="Genomic_DNA"/>
</dbReference>
<accession>A0A6J4UVQ7</accession>
<name>A0A6J4UVQ7_9BACT</name>
<evidence type="ECO:0000313" key="1">
    <source>
        <dbReference type="EMBL" id="CAA9561261.1"/>
    </source>
</evidence>
<dbReference type="AlphaFoldDB" id="A0A6J4UVQ7"/>
<proteinExistence type="predicted"/>
<gene>
    <name evidence="1" type="ORF">AVDCRST_MAG73-3727</name>
</gene>
<sequence>MRGIWTTAHRHRVAETVFADRTYKDGTVTIVLDGERVTTPRGSAATRFLAKVEHADHCDAQRAMAKATGDVKNGNERR</sequence>
<reference evidence="1" key="1">
    <citation type="submission" date="2020-02" db="EMBL/GenBank/DDBJ databases">
        <authorList>
            <person name="Meier V. D."/>
        </authorList>
    </citation>
    <scope>NUCLEOTIDE SEQUENCE</scope>
    <source>
        <strain evidence="1">AVDCRST_MAG73</strain>
    </source>
</reference>
<organism evidence="1">
    <name type="scientific">uncultured Thermomicrobiales bacterium</name>
    <dbReference type="NCBI Taxonomy" id="1645740"/>
    <lineage>
        <taxon>Bacteria</taxon>
        <taxon>Pseudomonadati</taxon>
        <taxon>Thermomicrobiota</taxon>
        <taxon>Thermomicrobia</taxon>
        <taxon>Thermomicrobiales</taxon>
        <taxon>environmental samples</taxon>
    </lineage>
</organism>